<keyword evidence="7 14" id="KW-0812">Transmembrane</keyword>
<gene>
    <name evidence="17" type="ORF">HMPREF3200_01351</name>
</gene>
<keyword evidence="9 17" id="KW-0418">Kinase</keyword>
<dbReference type="RefSeq" id="WP_060929595.1">
    <property type="nucleotide sequence ID" value="NZ_CAMPNK010000012.1"/>
</dbReference>
<keyword evidence="8" id="KW-0547">Nucleotide-binding</keyword>
<dbReference type="EC" id="2.7.13.3" evidence="3"/>
<keyword evidence="18" id="KW-1185">Reference proteome</keyword>
<dbReference type="InterPro" id="IPR050398">
    <property type="entry name" value="HssS/ArlS-like"/>
</dbReference>
<dbReference type="InterPro" id="IPR004358">
    <property type="entry name" value="Sig_transdc_His_kin-like_C"/>
</dbReference>
<evidence type="ECO:0000313" key="17">
    <source>
        <dbReference type="EMBL" id="KWZ77531.1"/>
    </source>
</evidence>
<evidence type="ECO:0000256" key="12">
    <source>
        <dbReference type="ARBA" id="ARBA00023012"/>
    </source>
</evidence>
<keyword evidence="6" id="KW-0808">Transferase</keyword>
<dbReference type="Gene3D" id="1.10.287.130">
    <property type="match status" value="1"/>
</dbReference>
<dbReference type="PRINTS" id="PR00344">
    <property type="entry name" value="BCTRLSENSOR"/>
</dbReference>
<dbReference type="STRING" id="33036.HMPREF3200_01351"/>
<name>A0A133KD70_9FIRM</name>
<dbReference type="InterPro" id="IPR029151">
    <property type="entry name" value="Sensor-like_sf"/>
</dbReference>
<feature type="domain" description="HAMP" evidence="16">
    <location>
        <begin position="211"/>
        <end position="263"/>
    </location>
</feature>
<dbReference type="PROSITE" id="PS50109">
    <property type="entry name" value="HIS_KIN"/>
    <property type="match status" value="1"/>
</dbReference>
<dbReference type="Proteomes" id="UP000070383">
    <property type="component" value="Unassembled WGS sequence"/>
</dbReference>
<dbReference type="CDD" id="cd06225">
    <property type="entry name" value="HAMP"/>
    <property type="match status" value="1"/>
</dbReference>
<evidence type="ECO:0000256" key="14">
    <source>
        <dbReference type="SAM" id="Phobius"/>
    </source>
</evidence>
<evidence type="ECO:0000256" key="5">
    <source>
        <dbReference type="ARBA" id="ARBA00022553"/>
    </source>
</evidence>
<evidence type="ECO:0000256" key="13">
    <source>
        <dbReference type="ARBA" id="ARBA00023136"/>
    </source>
</evidence>
<feature type="domain" description="Histidine kinase" evidence="15">
    <location>
        <begin position="271"/>
        <end position="486"/>
    </location>
</feature>
<dbReference type="SMART" id="SM00387">
    <property type="entry name" value="HATPase_c"/>
    <property type="match status" value="1"/>
</dbReference>
<keyword evidence="11 14" id="KW-1133">Transmembrane helix</keyword>
<sequence>MEIINSEEFIDKEIRSYNNQNPNDSIKFTVIKIIMLFVVTIVIGFEIFAYNSIRSYYESALTDSMRNQARISQLQYSNYMNRYDLNDIIIGDKNIFYRQSDTQVQILDNSGVVLFDSMASDNVGTNLVSPDVSAAIEGKQDFSKNKIESTGENVLSLSYPLLSANQQVGIIRLTSSMDKVNKRVNDDAFWYILFGIIVTLAALVVSFFAASSFIKPINGLIKVSEKLASGDYSAKAEVKGNNEITELANTLNNLSENIIKREDMKNEFISSVSHELRTPLTSIKGWAITLQAPEIQKNEDMMSQGLKIIEDEGDRLSMMVEDLLDFSRLSSSSFKYDKEKLDIVALSLQVYRQLYPRTENQKIEFNFVTVYKSIPVFADKNRIKEVLINIIDNAIKFTDEGGQIDLIIDQENDKVLITIKDNGEGIKEDEIAFVASKFYKGSSSKSQTGLGLSICEEIAKAHGGKLVIKSQYGSGTSVTVEIPRFNDEKDK</sequence>
<evidence type="ECO:0000256" key="9">
    <source>
        <dbReference type="ARBA" id="ARBA00022777"/>
    </source>
</evidence>
<dbReference type="SUPFAM" id="SSF103190">
    <property type="entry name" value="Sensory domain-like"/>
    <property type="match status" value="1"/>
</dbReference>
<dbReference type="SUPFAM" id="SSF47384">
    <property type="entry name" value="Homodimeric domain of signal transducing histidine kinase"/>
    <property type="match status" value="1"/>
</dbReference>
<dbReference type="FunFam" id="1.10.287.130:FF:000001">
    <property type="entry name" value="Two-component sensor histidine kinase"/>
    <property type="match status" value="1"/>
</dbReference>
<dbReference type="Pfam" id="PF02518">
    <property type="entry name" value="HATPase_c"/>
    <property type="match status" value="1"/>
</dbReference>
<evidence type="ECO:0000256" key="7">
    <source>
        <dbReference type="ARBA" id="ARBA00022692"/>
    </source>
</evidence>
<dbReference type="OrthoDB" id="2359336at2"/>
<comment type="catalytic activity">
    <reaction evidence="1">
        <text>ATP + protein L-histidine = ADP + protein N-phospho-L-histidine.</text>
        <dbReference type="EC" id="2.7.13.3"/>
    </reaction>
</comment>
<feature type="transmembrane region" description="Helical" evidence="14">
    <location>
        <begin position="30"/>
        <end position="50"/>
    </location>
</feature>
<comment type="subcellular location">
    <subcellularLocation>
        <location evidence="2">Cell membrane</location>
        <topology evidence="2">Multi-pass membrane protein</topology>
    </subcellularLocation>
</comment>
<dbReference type="Gene3D" id="3.30.450.20">
    <property type="entry name" value="PAS domain"/>
    <property type="match status" value="1"/>
</dbReference>
<dbReference type="InterPro" id="IPR036890">
    <property type="entry name" value="HATPase_C_sf"/>
</dbReference>
<evidence type="ECO:0000256" key="11">
    <source>
        <dbReference type="ARBA" id="ARBA00022989"/>
    </source>
</evidence>
<evidence type="ECO:0000256" key="3">
    <source>
        <dbReference type="ARBA" id="ARBA00012438"/>
    </source>
</evidence>
<evidence type="ECO:0000256" key="1">
    <source>
        <dbReference type="ARBA" id="ARBA00000085"/>
    </source>
</evidence>
<dbReference type="Pfam" id="PF00512">
    <property type="entry name" value="HisKA"/>
    <property type="match status" value="1"/>
</dbReference>
<dbReference type="SUPFAM" id="SSF55874">
    <property type="entry name" value="ATPase domain of HSP90 chaperone/DNA topoisomerase II/histidine kinase"/>
    <property type="match status" value="1"/>
</dbReference>
<evidence type="ECO:0000256" key="6">
    <source>
        <dbReference type="ARBA" id="ARBA00022679"/>
    </source>
</evidence>
<dbReference type="InterPro" id="IPR003661">
    <property type="entry name" value="HisK_dim/P_dom"/>
</dbReference>
<evidence type="ECO:0000259" key="16">
    <source>
        <dbReference type="PROSITE" id="PS50885"/>
    </source>
</evidence>
<dbReference type="InterPro" id="IPR005467">
    <property type="entry name" value="His_kinase_dom"/>
</dbReference>
<dbReference type="EMBL" id="LRPM01000048">
    <property type="protein sequence ID" value="KWZ77531.1"/>
    <property type="molecule type" value="Genomic_DNA"/>
</dbReference>
<dbReference type="PATRIC" id="fig|33036.3.peg.1339"/>
<dbReference type="SUPFAM" id="SSF158472">
    <property type="entry name" value="HAMP domain-like"/>
    <property type="match status" value="1"/>
</dbReference>
<accession>A0A133KD70</accession>
<dbReference type="PANTHER" id="PTHR45528">
    <property type="entry name" value="SENSOR HISTIDINE KINASE CPXA"/>
    <property type="match status" value="1"/>
</dbReference>
<evidence type="ECO:0000256" key="8">
    <source>
        <dbReference type="ARBA" id="ARBA00022741"/>
    </source>
</evidence>
<dbReference type="SMART" id="SM00388">
    <property type="entry name" value="HisKA"/>
    <property type="match status" value="1"/>
</dbReference>
<dbReference type="CDD" id="cd00082">
    <property type="entry name" value="HisKA"/>
    <property type="match status" value="1"/>
</dbReference>
<keyword evidence="5" id="KW-0597">Phosphoprotein</keyword>
<dbReference type="Gene3D" id="1.10.8.500">
    <property type="entry name" value="HAMP domain in histidine kinase"/>
    <property type="match status" value="1"/>
</dbReference>
<evidence type="ECO:0000256" key="10">
    <source>
        <dbReference type="ARBA" id="ARBA00022840"/>
    </source>
</evidence>
<feature type="transmembrane region" description="Helical" evidence="14">
    <location>
        <begin position="188"/>
        <end position="214"/>
    </location>
</feature>
<dbReference type="Pfam" id="PF00672">
    <property type="entry name" value="HAMP"/>
    <property type="match status" value="1"/>
</dbReference>
<dbReference type="Gene3D" id="3.30.565.10">
    <property type="entry name" value="Histidine kinase-like ATPase, C-terminal domain"/>
    <property type="match status" value="1"/>
</dbReference>
<evidence type="ECO:0000256" key="4">
    <source>
        <dbReference type="ARBA" id="ARBA00022475"/>
    </source>
</evidence>
<dbReference type="PROSITE" id="PS50885">
    <property type="entry name" value="HAMP"/>
    <property type="match status" value="1"/>
</dbReference>
<evidence type="ECO:0000313" key="18">
    <source>
        <dbReference type="Proteomes" id="UP000070383"/>
    </source>
</evidence>
<dbReference type="FunFam" id="3.30.565.10:FF:000006">
    <property type="entry name" value="Sensor histidine kinase WalK"/>
    <property type="match status" value="1"/>
</dbReference>
<dbReference type="GO" id="GO:0005524">
    <property type="term" value="F:ATP binding"/>
    <property type="evidence" value="ECO:0007669"/>
    <property type="project" value="UniProtKB-KW"/>
</dbReference>
<dbReference type="GO" id="GO:0005886">
    <property type="term" value="C:plasma membrane"/>
    <property type="evidence" value="ECO:0007669"/>
    <property type="project" value="UniProtKB-SubCell"/>
</dbReference>
<dbReference type="SMART" id="SM00304">
    <property type="entry name" value="HAMP"/>
    <property type="match status" value="1"/>
</dbReference>
<dbReference type="InterPro" id="IPR036097">
    <property type="entry name" value="HisK_dim/P_sf"/>
</dbReference>
<reference evidence="18" key="1">
    <citation type="submission" date="2016-01" db="EMBL/GenBank/DDBJ databases">
        <authorList>
            <person name="Mitreva M."/>
            <person name="Pepin K.H."/>
            <person name="Mihindukulasuriya K.A."/>
            <person name="Fulton R."/>
            <person name="Fronick C."/>
            <person name="O'Laughlin M."/>
            <person name="Miner T."/>
            <person name="Herter B."/>
            <person name="Rosa B.A."/>
            <person name="Cordes M."/>
            <person name="Tomlinson C."/>
            <person name="Wollam A."/>
            <person name="Palsikar V.B."/>
            <person name="Mardis E.R."/>
            <person name="Wilson R.K."/>
        </authorList>
    </citation>
    <scope>NUCLEOTIDE SEQUENCE [LARGE SCALE GENOMIC DNA]</scope>
    <source>
        <strain evidence="18">MJR8151</strain>
    </source>
</reference>
<organism evidence="17 18">
    <name type="scientific">Anaerococcus tetradius</name>
    <dbReference type="NCBI Taxonomy" id="33036"/>
    <lineage>
        <taxon>Bacteria</taxon>
        <taxon>Bacillati</taxon>
        <taxon>Bacillota</taxon>
        <taxon>Tissierellia</taxon>
        <taxon>Tissierellales</taxon>
        <taxon>Peptoniphilaceae</taxon>
        <taxon>Anaerococcus</taxon>
    </lineage>
</organism>
<dbReference type="PANTHER" id="PTHR45528:SF1">
    <property type="entry name" value="SENSOR HISTIDINE KINASE CPXA"/>
    <property type="match status" value="1"/>
</dbReference>
<proteinExistence type="predicted"/>
<dbReference type="InterPro" id="IPR003594">
    <property type="entry name" value="HATPase_dom"/>
</dbReference>
<dbReference type="GO" id="GO:0000155">
    <property type="term" value="F:phosphorelay sensor kinase activity"/>
    <property type="evidence" value="ECO:0007669"/>
    <property type="project" value="InterPro"/>
</dbReference>
<dbReference type="CDD" id="cd00075">
    <property type="entry name" value="HATPase"/>
    <property type="match status" value="1"/>
</dbReference>
<dbReference type="InterPro" id="IPR003660">
    <property type="entry name" value="HAMP_dom"/>
</dbReference>
<evidence type="ECO:0000259" key="15">
    <source>
        <dbReference type="PROSITE" id="PS50109"/>
    </source>
</evidence>
<keyword evidence="4" id="KW-1003">Cell membrane</keyword>
<comment type="caution">
    <text evidence="17">The sequence shown here is derived from an EMBL/GenBank/DDBJ whole genome shotgun (WGS) entry which is preliminary data.</text>
</comment>
<dbReference type="AlphaFoldDB" id="A0A133KD70"/>
<protein>
    <recommendedName>
        <fullName evidence="3">histidine kinase</fullName>
        <ecNumber evidence="3">2.7.13.3</ecNumber>
    </recommendedName>
</protein>
<keyword evidence="13 14" id="KW-0472">Membrane</keyword>
<evidence type="ECO:0000256" key="2">
    <source>
        <dbReference type="ARBA" id="ARBA00004651"/>
    </source>
</evidence>
<keyword evidence="10" id="KW-0067">ATP-binding</keyword>
<keyword evidence="12" id="KW-0902">Two-component regulatory system</keyword>